<proteinExistence type="predicted"/>
<dbReference type="Proteomes" id="UP000324222">
    <property type="component" value="Unassembled WGS sequence"/>
</dbReference>
<accession>A0A5B7D3M0</accession>
<organism evidence="1 2">
    <name type="scientific">Portunus trituberculatus</name>
    <name type="common">Swimming crab</name>
    <name type="synonym">Neptunus trituberculatus</name>
    <dbReference type="NCBI Taxonomy" id="210409"/>
    <lineage>
        <taxon>Eukaryota</taxon>
        <taxon>Metazoa</taxon>
        <taxon>Ecdysozoa</taxon>
        <taxon>Arthropoda</taxon>
        <taxon>Crustacea</taxon>
        <taxon>Multicrustacea</taxon>
        <taxon>Malacostraca</taxon>
        <taxon>Eumalacostraca</taxon>
        <taxon>Eucarida</taxon>
        <taxon>Decapoda</taxon>
        <taxon>Pleocyemata</taxon>
        <taxon>Brachyura</taxon>
        <taxon>Eubrachyura</taxon>
        <taxon>Portunoidea</taxon>
        <taxon>Portunidae</taxon>
        <taxon>Portuninae</taxon>
        <taxon>Portunus</taxon>
    </lineage>
</organism>
<dbReference type="AlphaFoldDB" id="A0A5B7D3M0"/>
<comment type="caution">
    <text evidence="1">The sequence shown here is derived from an EMBL/GenBank/DDBJ whole genome shotgun (WGS) entry which is preliminary data.</text>
</comment>
<evidence type="ECO:0000313" key="1">
    <source>
        <dbReference type="EMBL" id="MPC16098.1"/>
    </source>
</evidence>
<protein>
    <submittedName>
        <fullName evidence="1">Uncharacterized protein</fullName>
    </submittedName>
</protein>
<sequence length="113" mass="12133">MNGGGTDGVSDWGTGGIAEAGVGVWREGRALDGWREGVGRCVEQCGVCLSLLRSLAAPNTVRAPLYLFLSQPRSLLKPRVNVLLSCCDSLNESQCRKDVCQPDEVAGKVKWLK</sequence>
<evidence type="ECO:0000313" key="2">
    <source>
        <dbReference type="Proteomes" id="UP000324222"/>
    </source>
</evidence>
<gene>
    <name evidence="1" type="ORF">E2C01_008913</name>
</gene>
<dbReference type="EMBL" id="VSRR010000478">
    <property type="protein sequence ID" value="MPC16098.1"/>
    <property type="molecule type" value="Genomic_DNA"/>
</dbReference>
<keyword evidence="2" id="KW-1185">Reference proteome</keyword>
<name>A0A5B7D3M0_PORTR</name>
<reference evidence="1 2" key="1">
    <citation type="submission" date="2019-05" db="EMBL/GenBank/DDBJ databases">
        <title>Another draft genome of Portunus trituberculatus and its Hox gene families provides insights of decapod evolution.</title>
        <authorList>
            <person name="Jeong J.-H."/>
            <person name="Song I."/>
            <person name="Kim S."/>
            <person name="Choi T."/>
            <person name="Kim D."/>
            <person name="Ryu S."/>
            <person name="Kim W."/>
        </authorList>
    </citation>
    <scope>NUCLEOTIDE SEQUENCE [LARGE SCALE GENOMIC DNA]</scope>
    <source>
        <tissue evidence="1">Muscle</tissue>
    </source>
</reference>